<gene>
    <name evidence="5" type="ORF">SAMN02746066_02385</name>
</gene>
<reference evidence="5 6" key="1">
    <citation type="submission" date="2016-11" db="EMBL/GenBank/DDBJ databases">
        <authorList>
            <person name="Jaros S."/>
            <person name="Januszkiewicz K."/>
            <person name="Wedrychowicz H."/>
        </authorList>
    </citation>
    <scope>NUCLEOTIDE SEQUENCE [LARGE SCALE GENOMIC DNA]</scope>
    <source>
        <strain evidence="5 6">DSM 15930</strain>
    </source>
</reference>
<evidence type="ECO:0000256" key="2">
    <source>
        <dbReference type="ARBA" id="ARBA00023125"/>
    </source>
</evidence>
<name>A0A1M7JSF8_9FIRM</name>
<evidence type="ECO:0000256" key="1">
    <source>
        <dbReference type="ARBA" id="ARBA00023015"/>
    </source>
</evidence>
<dbReference type="OrthoDB" id="9802328at2"/>
<dbReference type="InterPro" id="IPR000524">
    <property type="entry name" value="Tscrpt_reg_HTH_GntR"/>
</dbReference>
<dbReference type="GO" id="GO:0003700">
    <property type="term" value="F:DNA-binding transcription factor activity"/>
    <property type="evidence" value="ECO:0007669"/>
    <property type="project" value="InterPro"/>
</dbReference>
<protein>
    <submittedName>
        <fullName evidence="5">DNA-binding transcriptional regulator YhcF, GntR family</fullName>
    </submittedName>
</protein>
<dbReference type="PANTHER" id="PTHR38445">
    <property type="entry name" value="HTH-TYPE TRANSCRIPTIONAL REPRESSOR YTRA"/>
    <property type="match status" value="1"/>
</dbReference>
<dbReference type="SUPFAM" id="SSF46785">
    <property type="entry name" value="Winged helix' DNA-binding domain"/>
    <property type="match status" value="1"/>
</dbReference>
<sequence length="123" mass="13856">MLLSLDFSSDIPIYQQIRNQIIIAISDGKLLPGDQLPTIRNLADQSGINMMTVSKAYQLLKQEGYITADRRNGAKVAPRNVSSSEIPRVLHNELQLLISQFHLQGVKEDQFLSLCKELYNKEG</sequence>
<dbReference type="CDD" id="cd07377">
    <property type="entry name" value="WHTH_GntR"/>
    <property type="match status" value="1"/>
</dbReference>
<dbReference type="STRING" id="1120996.SAMN02746066_02385"/>
<dbReference type="Pfam" id="PF00392">
    <property type="entry name" value="GntR"/>
    <property type="match status" value="1"/>
</dbReference>
<dbReference type="PROSITE" id="PS50949">
    <property type="entry name" value="HTH_GNTR"/>
    <property type="match status" value="1"/>
</dbReference>
<dbReference type="GO" id="GO:0003677">
    <property type="term" value="F:DNA binding"/>
    <property type="evidence" value="ECO:0007669"/>
    <property type="project" value="UniProtKB-KW"/>
</dbReference>
<evidence type="ECO:0000313" key="5">
    <source>
        <dbReference type="EMBL" id="SHM55934.1"/>
    </source>
</evidence>
<dbReference type="PANTHER" id="PTHR38445:SF12">
    <property type="entry name" value="GNTR-FAMILY TRANSCRIPTIONAL REGULATOR"/>
    <property type="match status" value="1"/>
</dbReference>
<dbReference type="RefSeq" id="WP_073287936.1">
    <property type="nucleotide sequence ID" value="NZ_FRCP01000012.1"/>
</dbReference>
<dbReference type="AlphaFoldDB" id="A0A1M7JSF8"/>
<dbReference type="InterPro" id="IPR036390">
    <property type="entry name" value="WH_DNA-bd_sf"/>
</dbReference>
<keyword evidence="1" id="KW-0805">Transcription regulation</keyword>
<evidence type="ECO:0000259" key="4">
    <source>
        <dbReference type="PROSITE" id="PS50949"/>
    </source>
</evidence>
<evidence type="ECO:0000313" key="6">
    <source>
        <dbReference type="Proteomes" id="UP000184038"/>
    </source>
</evidence>
<proteinExistence type="predicted"/>
<dbReference type="Proteomes" id="UP000184038">
    <property type="component" value="Unassembled WGS sequence"/>
</dbReference>
<dbReference type="InterPro" id="IPR036388">
    <property type="entry name" value="WH-like_DNA-bd_sf"/>
</dbReference>
<feature type="domain" description="HTH gntR-type" evidence="4">
    <location>
        <begin position="11"/>
        <end position="79"/>
    </location>
</feature>
<evidence type="ECO:0000256" key="3">
    <source>
        <dbReference type="ARBA" id="ARBA00023163"/>
    </source>
</evidence>
<keyword evidence="6" id="KW-1185">Reference proteome</keyword>
<organism evidence="5 6">
    <name type="scientific">Anaerosporobacter mobilis DSM 15930</name>
    <dbReference type="NCBI Taxonomy" id="1120996"/>
    <lineage>
        <taxon>Bacteria</taxon>
        <taxon>Bacillati</taxon>
        <taxon>Bacillota</taxon>
        <taxon>Clostridia</taxon>
        <taxon>Lachnospirales</taxon>
        <taxon>Lachnospiraceae</taxon>
        <taxon>Anaerosporobacter</taxon>
    </lineage>
</organism>
<keyword evidence="2 5" id="KW-0238">DNA-binding</keyword>
<accession>A0A1M7JSF8</accession>
<keyword evidence="3" id="KW-0804">Transcription</keyword>
<dbReference type="SMART" id="SM00345">
    <property type="entry name" value="HTH_GNTR"/>
    <property type="match status" value="1"/>
</dbReference>
<dbReference type="Gene3D" id="1.10.10.10">
    <property type="entry name" value="Winged helix-like DNA-binding domain superfamily/Winged helix DNA-binding domain"/>
    <property type="match status" value="1"/>
</dbReference>
<dbReference type="EMBL" id="FRCP01000012">
    <property type="protein sequence ID" value="SHM55934.1"/>
    <property type="molecule type" value="Genomic_DNA"/>
</dbReference>